<dbReference type="EMBL" id="NHYD01001584">
    <property type="protein sequence ID" value="PPQ90643.1"/>
    <property type="molecule type" value="Genomic_DNA"/>
</dbReference>
<accession>A0A409XIP2</accession>
<organism evidence="1 2">
    <name type="scientific">Psilocybe cyanescens</name>
    <dbReference type="NCBI Taxonomy" id="93625"/>
    <lineage>
        <taxon>Eukaryota</taxon>
        <taxon>Fungi</taxon>
        <taxon>Dikarya</taxon>
        <taxon>Basidiomycota</taxon>
        <taxon>Agaricomycotina</taxon>
        <taxon>Agaricomycetes</taxon>
        <taxon>Agaricomycetidae</taxon>
        <taxon>Agaricales</taxon>
        <taxon>Agaricineae</taxon>
        <taxon>Strophariaceae</taxon>
        <taxon>Psilocybe</taxon>
    </lineage>
</organism>
<reference evidence="1 2" key="1">
    <citation type="journal article" date="2018" name="Evol. Lett.">
        <title>Horizontal gene cluster transfer increased hallucinogenic mushroom diversity.</title>
        <authorList>
            <person name="Reynolds H.T."/>
            <person name="Vijayakumar V."/>
            <person name="Gluck-Thaler E."/>
            <person name="Korotkin H.B."/>
            <person name="Matheny P.B."/>
            <person name="Slot J.C."/>
        </authorList>
    </citation>
    <scope>NUCLEOTIDE SEQUENCE [LARGE SCALE GENOMIC DNA]</scope>
    <source>
        <strain evidence="1 2">2631</strain>
    </source>
</reference>
<evidence type="ECO:0000313" key="1">
    <source>
        <dbReference type="EMBL" id="PPQ90643.1"/>
    </source>
</evidence>
<protein>
    <submittedName>
        <fullName evidence="1">Uncharacterized protein</fullName>
    </submittedName>
</protein>
<comment type="caution">
    <text evidence="1">The sequence shown here is derived from an EMBL/GenBank/DDBJ whole genome shotgun (WGS) entry which is preliminary data.</text>
</comment>
<gene>
    <name evidence="1" type="ORF">CVT25_006626</name>
</gene>
<keyword evidence="2" id="KW-1185">Reference proteome</keyword>
<dbReference type="AlphaFoldDB" id="A0A409XIP2"/>
<evidence type="ECO:0000313" key="2">
    <source>
        <dbReference type="Proteomes" id="UP000283269"/>
    </source>
</evidence>
<sequence length="78" mass="8482">MFIAARAGLVLTSNDFNILATQWAGVRFAPSMRTSVTNVAHRYNVARQPLSRGVVFSVLSFSFSDPHAGVTTAWLLAI</sequence>
<name>A0A409XIP2_PSICY</name>
<proteinExistence type="predicted"/>
<dbReference type="InParanoid" id="A0A409XIP2"/>
<dbReference type="Proteomes" id="UP000283269">
    <property type="component" value="Unassembled WGS sequence"/>
</dbReference>